<sequence length="168" mass="19093">MKMLDKSKLLLLAALAEFSLGNNCPTGFEEINGYCLQFHAEVRMNWYDAAEFCVNITNGLGMLAKVDHGNTLRGIAEFIDDFDMKKSFWLGGSDESVEGDWRWRDDTRVPFGTPFWAIHSGLLVISAWDHEPSGGKGENCLLLNEERLYYFDDEDCSHKAHPLCSIYQ</sequence>
<evidence type="ECO:0000313" key="4">
    <source>
        <dbReference type="Proteomes" id="UP001497623"/>
    </source>
</evidence>
<feature type="chain" id="PRO_5043483590" description="C-type lectin domain-containing protein" evidence="1">
    <location>
        <begin position="22"/>
        <end position="168"/>
    </location>
</feature>
<proteinExistence type="predicted"/>
<evidence type="ECO:0000256" key="1">
    <source>
        <dbReference type="SAM" id="SignalP"/>
    </source>
</evidence>
<evidence type="ECO:0000313" key="3">
    <source>
        <dbReference type="EMBL" id="CAL4079037.1"/>
    </source>
</evidence>
<dbReference type="Gene3D" id="3.10.100.10">
    <property type="entry name" value="Mannose-Binding Protein A, subunit A"/>
    <property type="match status" value="1"/>
</dbReference>
<evidence type="ECO:0000259" key="2">
    <source>
        <dbReference type="PROSITE" id="PS50041"/>
    </source>
</evidence>
<dbReference type="Pfam" id="PF00059">
    <property type="entry name" value="Lectin_C"/>
    <property type="match status" value="1"/>
</dbReference>
<feature type="signal peptide" evidence="1">
    <location>
        <begin position="1"/>
        <end position="21"/>
    </location>
</feature>
<dbReference type="EMBL" id="CAXKWB010005561">
    <property type="protein sequence ID" value="CAL4079037.1"/>
    <property type="molecule type" value="Genomic_DNA"/>
</dbReference>
<accession>A0AAV2QBN2</accession>
<gene>
    <name evidence="3" type="ORF">MNOR_LOCUS10827</name>
</gene>
<keyword evidence="4" id="KW-1185">Reference proteome</keyword>
<dbReference type="InterPro" id="IPR050828">
    <property type="entry name" value="C-type_lectin/matrix_domain"/>
</dbReference>
<dbReference type="InterPro" id="IPR016186">
    <property type="entry name" value="C-type_lectin-like/link_sf"/>
</dbReference>
<dbReference type="PANTHER" id="PTHR45710:SF26">
    <property type="entry name" value="RH26557P"/>
    <property type="match status" value="1"/>
</dbReference>
<dbReference type="AlphaFoldDB" id="A0AAV2QBN2"/>
<dbReference type="SUPFAM" id="SSF56436">
    <property type="entry name" value="C-type lectin-like"/>
    <property type="match status" value="1"/>
</dbReference>
<organism evidence="3 4">
    <name type="scientific">Meganyctiphanes norvegica</name>
    <name type="common">Northern krill</name>
    <name type="synonym">Thysanopoda norvegica</name>
    <dbReference type="NCBI Taxonomy" id="48144"/>
    <lineage>
        <taxon>Eukaryota</taxon>
        <taxon>Metazoa</taxon>
        <taxon>Ecdysozoa</taxon>
        <taxon>Arthropoda</taxon>
        <taxon>Crustacea</taxon>
        <taxon>Multicrustacea</taxon>
        <taxon>Malacostraca</taxon>
        <taxon>Eumalacostraca</taxon>
        <taxon>Eucarida</taxon>
        <taxon>Euphausiacea</taxon>
        <taxon>Euphausiidae</taxon>
        <taxon>Meganyctiphanes</taxon>
    </lineage>
</organism>
<dbReference type="SMART" id="SM00034">
    <property type="entry name" value="CLECT"/>
    <property type="match status" value="1"/>
</dbReference>
<dbReference type="InterPro" id="IPR001304">
    <property type="entry name" value="C-type_lectin-like"/>
</dbReference>
<dbReference type="PANTHER" id="PTHR45710">
    <property type="entry name" value="C-TYPE LECTIN DOMAIN-CONTAINING PROTEIN 180"/>
    <property type="match status" value="1"/>
</dbReference>
<feature type="domain" description="C-type lectin" evidence="2">
    <location>
        <begin position="31"/>
        <end position="165"/>
    </location>
</feature>
<keyword evidence="1" id="KW-0732">Signal</keyword>
<dbReference type="CDD" id="cd00037">
    <property type="entry name" value="CLECT"/>
    <property type="match status" value="1"/>
</dbReference>
<protein>
    <recommendedName>
        <fullName evidence="2">C-type lectin domain-containing protein</fullName>
    </recommendedName>
</protein>
<reference evidence="3 4" key="1">
    <citation type="submission" date="2024-05" db="EMBL/GenBank/DDBJ databases">
        <authorList>
            <person name="Wallberg A."/>
        </authorList>
    </citation>
    <scope>NUCLEOTIDE SEQUENCE [LARGE SCALE GENOMIC DNA]</scope>
</reference>
<comment type="caution">
    <text evidence="3">The sequence shown here is derived from an EMBL/GenBank/DDBJ whole genome shotgun (WGS) entry which is preliminary data.</text>
</comment>
<dbReference type="PROSITE" id="PS50041">
    <property type="entry name" value="C_TYPE_LECTIN_2"/>
    <property type="match status" value="1"/>
</dbReference>
<dbReference type="InterPro" id="IPR016187">
    <property type="entry name" value="CTDL_fold"/>
</dbReference>
<dbReference type="Proteomes" id="UP001497623">
    <property type="component" value="Unassembled WGS sequence"/>
</dbReference>
<name>A0AAV2QBN2_MEGNR</name>